<gene>
    <name evidence="2" type="ORF">XVE_1252</name>
</gene>
<sequence length="30" mass="2920">MLGAAKATPAQLGVDDLATARGGRQLGALP</sequence>
<dbReference type="AlphaFoldDB" id="F0BAY5"/>
<evidence type="ECO:0000256" key="1">
    <source>
        <dbReference type="SAM" id="MobiDB-lite"/>
    </source>
</evidence>
<proteinExistence type="predicted"/>
<feature type="region of interest" description="Disordered" evidence="1">
    <location>
        <begin position="1"/>
        <end position="30"/>
    </location>
</feature>
<protein>
    <submittedName>
        <fullName evidence="2">Uncharacterized protein</fullName>
    </submittedName>
</protein>
<name>F0BAY5_9XANT</name>
<evidence type="ECO:0000313" key="2">
    <source>
        <dbReference type="EMBL" id="EGD10404.1"/>
    </source>
</evidence>
<dbReference type="Proteomes" id="UP000003299">
    <property type="component" value="Unassembled WGS sequence"/>
</dbReference>
<dbReference type="EMBL" id="AEQV01000031">
    <property type="protein sequence ID" value="EGD10404.1"/>
    <property type="molecule type" value="Genomic_DNA"/>
</dbReference>
<reference evidence="2 3" key="1">
    <citation type="journal article" date="2011" name="BMC Genomics">
        <title>Comparative genomics reveals diversity among xanthomonads infecting tomato and pepper.</title>
        <authorList>
            <person name="Potnis N."/>
            <person name="Krasileva K."/>
            <person name="Chow V."/>
            <person name="Almeida N.F."/>
            <person name="Patil P.B."/>
            <person name="Ryan R.P."/>
            <person name="Sharlach M."/>
            <person name="Behlau F."/>
            <person name="Dow J.M."/>
            <person name="Momol M.T."/>
            <person name="White F.F."/>
            <person name="Preston J.F."/>
            <person name="Vinatzer B.A."/>
            <person name="Koebnik R."/>
            <person name="Setubal J.C."/>
            <person name="Norman D.J."/>
            <person name="Staskawicz B.J."/>
            <person name="Jones J.B."/>
        </authorList>
    </citation>
    <scope>NUCLEOTIDE SEQUENCE [LARGE SCALE GENOMIC DNA]</scope>
    <source>
        <strain evidence="2 3">ATCC 35937</strain>
    </source>
</reference>
<comment type="caution">
    <text evidence="2">The sequence shown here is derived from an EMBL/GenBank/DDBJ whole genome shotgun (WGS) entry which is preliminary data.</text>
</comment>
<organism evidence="2 3">
    <name type="scientific">Xanthomonas vesicatoria ATCC 35937</name>
    <dbReference type="NCBI Taxonomy" id="925775"/>
    <lineage>
        <taxon>Bacteria</taxon>
        <taxon>Pseudomonadati</taxon>
        <taxon>Pseudomonadota</taxon>
        <taxon>Gammaproteobacteria</taxon>
        <taxon>Lysobacterales</taxon>
        <taxon>Lysobacteraceae</taxon>
        <taxon>Xanthomonas</taxon>
    </lineage>
</organism>
<evidence type="ECO:0000313" key="3">
    <source>
        <dbReference type="Proteomes" id="UP000003299"/>
    </source>
</evidence>
<accession>F0BAY5</accession>